<protein>
    <recommendedName>
        <fullName evidence="1">Arginine dihydrolase ArgZ/ArgE-like C-terminal second subdomain domain-containing protein</fullName>
    </recommendedName>
</protein>
<dbReference type="OrthoDB" id="5386290at2"/>
<sequence>MTFKLPGYCPPDLTRERFSSAPAALTAEAPGNGTAPSGFHATSNHPEYVCMEPGKWILVRESRMDCVIVRRGDSLEVLEPRRLKQGDRVVLGRTENGEDGIFVHTEGFDTGRSSAPDKFSFRIRGTRETPFSKSYDALYDLLRHDREHGYIVWVLGPAVAFDQDSRRAMQGLIRNGFCHVLLAGNALATHDLEAAMFQTGLGQDIYTQEPVRHGHYHHLDVLNTVRQYGTIKETIREMKISDGIMYTCEKYRVPYILAGSIRDDGPLPEVVADVYKSQDAMRPHAKKATTVVAMATQLHSIAFGNMTPSYRVMENGLVRPVYFYIVDISEFSVDKLANRGSVQATAVVTNVQDFIVNLSRNLDSWQQEGQPS</sequence>
<reference evidence="2" key="1">
    <citation type="submission" date="2010-05" db="EMBL/GenBank/DDBJ databases">
        <title>The draft genome of Desulfonatronospira thiodismutans ASO3-1.</title>
        <authorList>
            <consortium name="US DOE Joint Genome Institute (JGI-PGF)"/>
            <person name="Lucas S."/>
            <person name="Copeland A."/>
            <person name="Lapidus A."/>
            <person name="Cheng J.-F."/>
            <person name="Bruce D."/>
            <person name="Goodwin L."/>
            <person name="Pitluck S."/>
            <person name="Chertkov O."/>
            <person name="Brettin T."/>
            <person name="Detter J.C."/>
            <person name="Han C."/>
            <person name="Land M.L."/>
            <person name="Hauser L."/>
            <person name="Kyrpides N."/>
            <person name="Mikhailova N."/>
            <person name="Muyzer G."/>
            <person name="Woyke T."/>
        </authorList>
    </citation>
    <scope>NUCLEOTIDE SEQUENCE [LARGE SCALE GENOMIC DNA]</scope>
    <source>
        <strain evidence="2">ASO3-1</strain>
    </source>
</reference>
<gene>
    <name evidence="2" type="ORF">Dthio_PD2778</name>
</gene>
<accession>D6SL02</accession>
<keyword evidence="3" id="KW-1185">Reference proteome</keyword>
<dbReference type="InterPro" id="IPR048963">
    <property type="entry name" value="ArgZ/ArgE-like_C_2nd"/>
</dbReference>
<dbReference type="EMBL" id="ACJN02000001">
    <property type="protein sequence ID" value="EFI35363.1"/>
    <property type="molecule type" value="Genomic_DNA"/>
</dbReference>
<evidence type="ECO:0000313" key="2">
    <source>
        <dbReference type="EMBL" id="EFI35363.1"/>
    </source>
</evidence>
<name>D6SL02_9BACT</name>
<dbReference type="Gene3D" id="3.40.50.10690">
    <property type="entry name" value="putative lor/sdh protein like domains"/>
    <property type="match status" value="1"/>
</dbReference>
<organism evidence="2 3">
    <name type="scientific">Desulfonatronospira thiodismutans ASO3-1</name>
    <dbReference type="NCBI Taxonomy" id="555779"/>
    <lineage>
        <taxon>Bacteria</taxon>
        <taxon>Pseudomonadati</taxon>
        <taxon>Thermodesulfobacteriota</taxon>
        <taxon>Desulfovibrionia</taxon>
        <taxon>Desulfovibrionales</taxon>
        <taxon>Desulfonatronovibrionaceae</taxon>
        <taxon>Desulfonatronospira</taxon>
    </lineage>
</organism>
<comment type="caution">
    <text evidence="2">The sequence shown here is derived from an EMBL/GenBank/DDBJ whole genome shotgun (WGS) entry which is preliminary data.</text>
</comment>
<dbReference type="RefSeq" id="WP_008868495.1">
    <property type="nucleotide sequence ID" value="NZ_ACJN02000001.1"/>
</dbReference>
<dbReference type="AlphaFoldDB" id="D6SL02"/>
<dbReference type="Pfam" id="PF21570">
    <property type="entry name" value="ArgZ-like_C_2nd"/>
    <property type="match status" value="1"/>
</dbReference>
<proteinExistence type="predicted"/>
<dbReference type="eggNOG" id="COG1915">
    <property type="taxonomic scope" value="Bacteria"/>
</dbReference>
<dbReference type="Proteomes" id="UP000005496">
    <property type="component" value="Unassembled WGS sequence"/>
</dbReference>
<evidence type="ECO:0000313" key="3">
    <source>
        <dbReference type="Proteomes" id="UP000005496"/>
    </source>
</evidence>
<dbReference type="Gene3D" id="2.40.420.10">
    <property type="entry name" value="conserved putative lor/sdh protein from methanococcus maripaludis s2 domain"/>
    <property type="match status" value="1"/>
</dbReference>
<feature type="domain" description="Arginine dihydrolase ArgZ/ArgE-like C-terminal second subdomain" evidence="1">
    <location>
        <begin position="144"/>
        <end position="358"/>
    </location>
</feature>
<evidence type="ECO:0000259" key="1">
    <source>
        <dbReference type="Pfam" id="PF21570"/>
    </source>
</evidence>